<dbReference type="InterPro" id="IPR025657">
    <property type="entry name" value="RadC_JAB"/>
</dbReference>
<dbReference type="EMBL" id="JACIES010000002">
    <property type="protein sequence ID" value="MBB4025479.1"/>
    <property type="molecule type" value="Genomic_DNA"/>
</dbReference>
<proteinExistence type="predicted"/>
<dbReference type="PANTHER" id="PTHR30471:SF3">
    <property type="entry name" value="UPF0758 PROTEIN YEES-RELATED"/>
    <property type="match status" value="1"/>
</dbReference>
<dbReference type="AlphaFoldDB" id="A0A7W6HV24"/>
<evidence type="ECO:0000256" key="4">
    <source>
        <dbReference type="ARBA" id="ARBA00022833"/>
    </source>
</evidence>
<dbReference type="Proteomes" id="UP000546007">
    <property type="component" value="Unassembled WGS sequence"/>
</dbReference>
<evidence type="ECO:0000256" key="3">
    <source>
        <dbReference type="ARBA" id="ARBA00022801"/>
    </source>
</evidence>
<keyword evidence="1" id="KW-0645">Protease</keyword>
<dbReference type="InterPro" id="IPR037518">
    <property type="entry name" value="MPN"/>
</dbReference>
<evidence type="ECO:0000313" key="7">
    <source>
        <dbReference type="EMBL" id="MBB4025479.1"/>
    </source>
</evidence>
<comment type="caution">
    <text evidence="7">The sequence shown here is derived from an EMBL/GenBank/DDBJ whole genome shotgun (WGS) entry which is preliminary data.</text>
</comment>
<dbReference type="PROSITE" id="PS50249">
    <property type="entry name" value="MPN"/>
    <property type="match status" value="1"/>
</dbReference>
<dbReference type="InterPro" id="IPR001405">
    <property type="entry name" value="UPF0758"/>
</dbReference>
<dbReference type="GO" id="GO:0006508">
    <property type="term" value="P:proteolysis"/>
    <property type="evidence" value="ECO:0007669"/>
    <property type="project" value="UniProtKB-KW"/>
</dbReference>
<keyword evidence="2" id="KW-0479">Metal-binding</keyword>
<reference evidence="7 8" key="1">
    <citation type="submission" date="2020-08" db="EMBL/GenBank/DDBJ databases">
        <title>Genomic Encyclopedia of Type Strains, Phase IV (KMG-IV): sequencing the most valuable type-strain genomes for metagenomic binning, comparative biology and taxonomic classification.</title>
        <authorList>
            <person name="Goeker M."/>
        </authorList>
    </citation>
    <scope>NUCLEOTIDE SEQUENCE [LARGE SCALE GENOMIC DNA]</scope>
    <source>
        <strain evidence="7 8">DSM 105721</strain>
    </source>
</reference>
<sequence>MNEQVKLPVVELVYRRKPSKKYKVESARDAYELLVSPFKDTIEHHISTRIILLNGSNKVLGVSTVSEGALSYNITDVRFILQLAILSNCKGVIICINQPSGDLEPAKLDDELVEQVKIALSHVDIDLLDYILYCEEDYYSYSDNGKL</sequence>
<dbReference type="GO" id="GO:0046872">
    <property type="term" value="F:metal ion binding"/>
    <property type="evidence" value="ECO:0007669"/>
    <property type="project" value="UniProtKB-KW"/>
</dbReference>
<dbReference type="Pfam" id="PF04002">
    <property type="entry name" value="RadC"/>
    <property type="match status" value="1"/>
</dbReference>
<feature type="domain" description="MPN" evidence="6">
    <location>
        <begin position="24"/>
        <end position="147"/>
    </location>
</feature>
<dbReference type="Gene3D" id="3.40.140.10">
    <property type="entry name" value="Cytidine Deaminase, domain 2"/>
    <property type="match status" value="1"/>
</dbReference>
<evidence type="ECO:0000256" key="5">
    <source>
        <dbReference type="ARBA" id="ARBA00023049"/>
    </source>
</evidence>
<evidence type="ECO:0000313" key="8">
    <source>
        <dbReference type="Proteomes" id="UP000546007"/>
    </source>
</evidence>
<keyword evidence="8" id="KW-1185">Reference proteome</keyword>
<organism evidence="7 8">
    <name type="scientific">Butyricimonas faecihominis</name>
    <dbReference type="NCBI Taxonomy" id="1472416"/>
    <lineage>
        <taxon>Bacteria</taxon>
        <taxon>Pseudomonadati</taxon>
        <taxon>Bacteroidota</taxon>
        <taxon>Bacteroidia</taxon>
        <taxon>Bacteroidales</taxon>
        <taxon>Odoribacteraceae</taxon>
        <taxon>Butyricimonas</taxon>
    </lineage>
</organism>
<dbReference type="OrthoDB" id="9804482at2"/>
<protein>
    <submittedName>
        <fullName evidence="7">DNA repair protein RadC</fullName>
    </submittedName>
</protein>
<name>A0A7W6HV24_9BACT</name>
<gene>
    <name evidence="7" type="ORF">GGR14_001251</name>
</gene>
<keyword evidence="3" id="KW-0378">Hydrolase</keyword>
<evidence type="ECO:0000256" key="1">
    <source>
        <dbReference type="ARBA" id="ARBA00022670"/>
    </source>
</evidence>
<evidence type="ECO:0000256" key="2">
    <source>
        <dbReference type="ARBA" id="ARBA00022723"/>
    </source>
</evidence>
<keyword evidence="5" id="KW-0482">Metalloprotease</keyword>
<dbReference type="RefSeq" id="WP_124318331.1">
    <property type="nucleotide sequence ID" value="NZ_AP028155.1"/>
</dbReference>
<accession>A0A7W6HV24</accession>
<keyword evidence="4" id="KW-0862">Zinc</keyword>
<dbReference type="GO" id="GO:0008237">
    <property type="term" value="F:metallopeptidase activity"/>
    <property type="evidence" value="ECO:0007669"/>
    <property type="project" value="UniProtKB-KW"/>
</dbReference>
<evidence type="ECO:0000259" key="6">
    <source>
        <dbReference type="PROSITE" id="PS50249"/>
    </source>
</evidence>
<dbReference type="PANTHER" id="PTHR30471">
    <property type="entry name" value="DNA REPAIR PROTEIN RADC"/>
    <property type="match status" value="1"/>
</dbReference>
<dbReference type="GeneID" id="93103310"/>